<comment type="subcellular location">
    <subcellularLocation>
        <location evidence="4">Nucleus</location>
    </subcellularLocation>
</comment>
<evidence type="ECO:0000256" key="3">
    <source>
        <dbReference type="ARBA" id="ARBA00023242"/>
    </source>
</evidence>
<comment type="caution">
    <text evidence="7">The sequence shown here is derived from an EMBL/GenBank/DDBJ whole genome shotgun (WGS) entry which is preliminary data.</text>
</comment>
<evidence type="ECO:0000256" key="2">
    <source>
        <dbReference type="ARBA" id="ARBA00023155"/>
    </source>
</evidence>
<organism evidence="7 8">
    <name type="scientific">Paratrimastix pyriformis</name>
    <dbReference type="NCBI Taxonomy" id="342808"/>
    <lineage>
        <taxon>Eukaryota</taxon>
        <taxon>Metamonada</taxon>
        <taxon>Preaxostyla</taxon>
        <taxon>Paratrimastigidae</taxon>
        <taxon>Paratrimastix</taxon>
    </lineage>
</organism>
<evidence type="ECO:0000256" key="1">
    <source>
        <dbReference type="ARBA" id="ARBA00023125"/>
    </source>
</evidence>
<dbReference type="Gene3D" id="1.10.10.60">
    <property type="entry name" value="Homeodomain-like"/>
    <property type="match status" value="1"/>
</dbReference>
<feature type="region of interest" description="Disordered" evidence="5">
    <location>
        <begin position="234"/>
        <end position="308"/>
    </location>
</feature>
<evidence type="ECO:0000259" key="6">
    <source>
        <dbReference type="PROSITE" id="PS50071"/>
    </source>
</evidence>
<dbReference type="SUPFAM" id="SSF46689">
    <property type="entry name" value="Homeodomain-like"/>
    <property type="match status" value="1"/>
</dbReference>
<gene>
    <name evidence="7" type="ORF">PAPYR_8204</name>
</gene>
<keyword evidence="2 4" id="KW-0371">Homeobox</keyword>
<keyword evidence="1 4" id="KW-0238">DNA-binding</keyword>
<dbReference type="CDD" id="cd00086">
    <property type="entry name" value="homeodomain"/>
    <property type="match status" value="1"/>
</dbReference>
<evidence type="ECO:0000256" key="4">
    <source>
        <dbReference type="PROSITE-ProRule" id="PRU00108"/>
    </source>
</evidence>
<feature type="region of interest" description="Disordered" evidence="5">
    <location>
        <begin position="335"/>
        <end position="358"/>
    </location>
</feature>
<dbReference type="InterPro" id="IPR008422">
    <property type="entry name" value="KN_HD"/>
</dbReference>
<evidence type="ECO:0000313" key="8">
    <source>
        <dbReference type="Proteomes" id="UP001141327"/>
    </source>
</evidence>
<dbReference type="SMART" id="SM00389">
    <property type="entry name" value="HOX"/>
    <property type="match status" value="1"/>
</dbReference>
<dbReference type="InterPro" id="IPR001356">
    <property type="entry name" value="HD"/>
</dbReference>
<accession>A0ABQ8UFT7</accession>
<dbReference type="Pfam" id="PF05920">
    <property type="entry name" value="Homeobox_KN"/>
    <property type="match status" value="1"/>
</dbReference>
<proteinExistence type="predicted"/>
<evidence type="ECO:0000256" key="5">
    <source>
        <dbReference type="SAM" id="MobiDB-lite"/>
    </source>
</evidence>
<keyword evidence="8" id="KW-1185">Reference proteome</keyword>
<dbReference type="EMBL" id="JAPMOS010000067">
    <property type="protein sequence ID" value="KAJ4456557.1"/>
    <property type="molecule type" value="Genomic_DNA"/>
</dbReference>
<evidence type="ECO:0000313" key="7">
    <source>
        <dbReference type="EMBL" id="KAJ4456557.1"/>
    </source>
</evidence>
<dbReference type="PROSITE" id="PS50071">
    <property type="entry name" value="HOMEOBOX_2"/>
    <property type="match status" value="1"/>
</dbReference>
<feature type="compositionally biased region" description="Pro residues" evidence="5">
    <location>
        <begin position="274"/>
        <end position="306"/>
    </location>
</feature>
<name>A0ABQ8UFT7_9EUKA</name>
<reference evidence="7" key="1">
    <citation type="journal article" date="2022" name="bioRxiv">
        <title>Genomics of Preaxostyla Flagellates Illuminates Evolutionary Transitions and the Path Towards Mitochondrial Loss.</title>
        <authorList>
            <person name="Novak L.V.F."/>
            <person name="Treitli S.C."/>
            <person name="Pyrih J."/>
            <person name="Halakuc P."/>
            <person name="Pipaliya S.V."/>
            <person name="Vacek V."/>
            <person name="Brzon O."/>
            <person name="Soukal P."/>
            <person name="Eme L."/>
            <person name="Dacks J.B."/>
            <person name="Karnkowska A."/>
            <person name="Elias M."/>
            <person name="Hampl V."/>
        </authorList>
    </citation>
    <scope>NUCLEOTIDE SEQUENCE</scope>
    <source>
        <strain evidence="7">RCP-MX</strain>
    </source>
</reference>
<protein>
    <recommendedName>
        <fullName evidence="6">Homeobox domain-containing protein</fullName>
    </recommendedName>
</protein>
<dbReference type="Proteomes" id="UP001141327">
    <property type="component" value="Unassembled WGS sequence"/>
</dbReference>
<feature type="region of interest" description="Disordered" evidence="5">
    <location>
        <begin position="160"/>
        <end position="191"/>
    </location>
</feature>
<dbReference type="InterPro" id="IPR009057">
    <property type="entry name" value="Homeodomain-like_sf"/>
</dbReference>
<sequence>MTLPNVIPSSPCRVIRPKTEIPRTGPSRIDDFNRLSASARYQLLTNSIIHPVATKLTSEYLRNSLSLSPTEFLVRKGFQILDPFEIPPEVIHFYDEYLALQETLVKEVQDFEAEFIRSTDALEQALIRDHPDDSVKDRKRQLPLAEPFVAAANELYSSTFHSPKLSRSSESDDDDDEENSQPQQVKHNGRFQPWVRNALQDWYNKKKAQGTRYATREEKDELCRRLKLTMTQVTNWISNHRNRDPDKPPKSQNRRLAASSKQQQSVLGTGIPTAPQPSPKPPKPSLPGMPAPLQPPVAPLPPPPLLPYYDPMWMQRMPNVVSYSYPIPYLAAPSLPQAMHPSMDDDELGETPSSRGPN</sequence>
<feature type="domain" description="Homeobox" evidence="6">
    <location>
        <begin position="182"/>
        <end position="247"/>
    </location>
</feature>
<keyword evidence="3 4" id="KW-0539">Nucleus</keyword>
<feature type="DNA-binding region" description="Homeobox" evidence="4">
    <location>
        <begin position="184"/>
        <end position="248"/>
    </location>
</feature>